<protein>
    <recommendedName>
        <fullName evidence="2">Gypsy retrotransposon integrase-like protein 1</fullName>
    </recommendedName>
</protein>
<keyword evidence="7" id="KW-1185">Reference proteome</keyword>
<dbReference type="Gene3D" id="2.40.70.10">
    <property type="entry name" value="Acid Proteases"/>
    <property type="match status" value="1"/>
</dbReference>
<dbReference type="Gene3D" id="1.10.340.70">
    <property type="match status" value="1"/>
</dbReference>
<evidence type="ECO:0000256" key="3">
    <source>
        <dbReference type="SAM" id="MobiDB-lite"/>
    </source>
</evidence>
<gene>
    <name evidence="6" type="ORF">H4Q32_028603</name>
</gene>
<dbReference type="PANTHER" id="PTHR37984:SF15">
    <property type="entry name" value="INTEGRASE CATALYTIC DOMAIN-CONTAINING PROTEIN"/>
    <property type="match status" value="1"/>
</dbReference>
<accession>A0ABQ8L319</accession>
<proteinExistence type="predicted"/>
<dbReference type="Pfam" id="PF00077">
    <property type="entry name" value="RVP"/>
    <property type="match status" value="1"/>
</dbReference>
<evidence type="ECO:0000313" key="7">
    <source>
        <dbReference type="Proteomes" id="UP000830375"/>
    </source>
</evidence>
<evidence type="ECO:0000256" key="1">
    <source>
        <dbReference type="ARBA" id="ARBA00022801"/>
    </source>
</evidence>
<evidence type="ECO:0000259" key="4">
    <source>
        <dbReference type="Pfam" id="PF00077"/>
    </source>
</evidence>
<evidence type="ECO:0000259" key="5">
    <source>
        <dbReference type="Pfam" id="PF17921"/>
    </source>
</evidence>
<feature type="region of interest" description="Disordered" evidence="3">
    <location>
        <begin position="170"/>
        <end position="208"/>
    </location>
</feature>
<feature type="region of interest" description="Disordered" evidence="3">
    <location>
        <begin position="1"/>
        <end position="54"/>
    </location>
</feature>
<dbReference type="CDD" id="cd00303">
    <property type="entry name" value="retropepsin_like"/>
    <property type="match status" value="1"/>
</dbReference>
<feature type="domain" description="Retropepsins" evidence="4">
    <location>
        <begin position="70"/>
        <end position="155"/>
    </location>
</feature>
<dbReference type="PANTHER" id="PTHR37984">
    <property type="entry name" value="PROTEIN CBG26694"/>
    <property type="match status" value="1"/>
</dbReference>
<name>A0ABQ8L319_LABRO</name>
<dbReference type="InterPro" id="IPR021109">
    <property type="entry name" value="Peptidase_aspartic_dom_sf"/>
</dbReference>
<evidence type="ECO:0000256" key="2">
    <source>
        <dbReference type="ARBA" id="ARBA00039658"/>
    </source>
</evidence>
<dbReference type="InterPro" id="IPR018061">
    <property type="entry name" value="Retropepsins"/>
</dbReference>
<keyword evidence="1" id="KW-0378">Hydrolase</keyword>
<dbReference type="Pfam" id="PF17921">
    <property type="entry name" value="Integrase_H2C2"/>
    <property type="match status" value="1"/>
</dbReference>
<feature type="compositionally biased region" description="Basic residues" evidence="3">
    <location>
        <begin position="174"/>
        <end position="189"/>
    </location>
</feature>
<dbReference type="Proteomes" id="UP000830375">
    <property type="component" value="Unassembled WGS sequence"/>
</dbReference>
<sequence>MYHREAGERAPPFPRRVLQEQRAPEGTPRTVSRSAVPSPPDEPLPTAESAPPPRTWLAGCIVHQNPPPAAPATEIKVNGKPMRALIDSSSAVTLIQSRLCPPQPGQKTFLPITCVHGDTQQVPARRVTISADPGTWSVKAGLVKDLPVAVLLGRDWPGFEHLLATITQPASPRGNRRLCSRPLGPRRRPALLASDSGRDGESPSHNTNPFFDVFQQVVRGGSFGKEQREDNRLKHCWTQVRRIDGQDVLPPPHPLPHFIVRNGLLYCVAQRRWEEKELLVILKTKTETILELAHAHSMAGHLGVTNTIQRIRDRFHWLGMEADVRGFWQACPTCQITMPRTPRPSPLIPLPIIEVPFERIGLDLVGPLPRSA</sequence>
<dbReference type="SUPFAM" id="SSF50630">
    <property type="entry name" value="Acid proteases"/>
    <property type="match status" value="1"/>
</dbReference>
<reference evidence="6 7" key="1">
    <citation type="submission" date="2022-01" db="EMBL/GenBank/DDBJ databases">
        <title>A high-quality chromosome-level genome assembly of rohu carp, Labeo rohita.</title>
        <authorList>
            <person name="Arick M.A. II"/>
            <person name="Hsu C.-Y."/>
            <person name="Magbanua Z."/>
            <person name="Pechanova O."/>
            <person name="Grover C."/>
            <person name="Miller E."/>
            <person name="Thrash A."/>
            <person name="Ezzel L."/>
            <person name="Alam S."/>
            <person name="Benzie J."/>
            <person name="Hamilton M."/>
            <person name="Karsi A."/>
            <person name="Lawrence M.L."/>
            <person name="Peterson D.G."/>
        </authorList>
    </citation>
    <scope>NUCLEOTIDE SEQUENCE [LARGE SCALE GENOMIC DNA]</scope>
    <source>
        <strain evidence="7">BAU-BD-2019</strain>
        <tissue evidence="6">Blood</tissue>
    </source>
</reference>
<evidence type="ECO:0000313" key="6">
    <source>
        <dbReference type="EMBL" id="KAI2645130.1"/>
    </source>
</evidence>
<comment type="caution">
    <text evidence="6">The sequence shown here is derived from an EMBL/GenBank/DDBJ whole genome shotgun (WGS) entry which is preliminary data.</text>
</comment>
<organism evidence="6 7">
    <name type="scientific">Labeo rohita</name>
    <name type="common">Indian major carp</name>
    <name type="synonym">Cyprinus rohita</name>
    <dbReference type="NCBI Taxonomy" id="84645"/>
    <lineage>
        <taxon>Eukaryota</taxon>
        <taxon>Metazoa</taxon>
        <taxon>Chordata</taxon>
        <taxon>Craniata</taxon>
        <taxon>Vertebrata</taxon>
        <taxon>Euteleostomi</taxon>
        <taxon>Actinopterygii</taxon>
        <taxon>Neopterygii</taxon>
        <taxon>Teleostei</taxon>
        <taxon>Ostariophysi</taxon>
        <taxon>Cypriniformes</taxon>
        <taxon>Cyprinidae</taxon>
        <taxon>Labeoninae</taxon>
        <taxon>Labeonini</taxon>
        <taxon>Labeo</taxon>
    </lineage>
</organism>
<dbReference type="EMBL" id="JACTAM010002316">
    <property type="protein sequence ID" value="KAI2645130.1"/>
    <property type="molecule type" value="Genomic_DNA"/>
</dbReference>
<dbReference type="InterPro" id="IPR041588">
    <property type="entry name" value="Integrase_H2C2"/>
</dbReference>
<dbReference type="InterPro" id="IPR050951">
    <property type="entry name" value="Retrovirus_Pol_polyprotein"/>
</dbReference>
<feature type="domain" description="Integrase zinc-binding" evidence="5">
    <location>
        <begin position="284"/>
        <end position="338"/>
    </location>
</feature>